<evidence type="ECO:0000313" key="1">
    <source>
        <dbReference type="EMBL" id="QGA26677.1"/>
    </source>
</evidence>
<dbReference type="Proteomes" id="UP000326921">
    <property type="component" value="Chromosome"/>
</dbReference>
<proteinExistence type="predicted"/>
<sequence>MRLWITAFIVYYIALLFVPCGDHFHYAEHEGQVTSALTHCSHDHSVAQEQSTLDDSSEAHNDSHDCSPLCVCGCCHMALSDQVAYRINLNEHIRTEYQFIEFNTHYVIAYSPSYLDCIFQPPKFIA</sequence>
<reference evidence="1 2" key="1">
    <citation type="submission" date="2019-10" db="EMBL/GenBank/DDBJ databases">
        <authorList>
            <person name="Dong K."/>
        </authorList>
    </citation>
    <scope>NUCLEOTIDE SEQUENCE [LARGE SCALE GENOMIC DNA]</scope>
    <source>
        <strain evidence="2">dk4302</strain>
    </source>
</reference>
<keyword evidence="2" id="KW-1185">Reference proteome</keyword>
<organism evidence="1 2">
    <name type="scientific">Sphingobacterium zhuxiongii</name>
    <dbReference type="NCBI Taxonomy" id="2662364"/>
    <lineage>
        <taxon>Bacteria</taxon>
        <taxon>Pseudomonadati</taxon>
        <taxon>Bacteroidota</taxon>
        <taxon>Sphingobacteriia</taxon>
        <taxon>Sphingobacteriales</taxon>
        <taxon>Sphingobacteriaceae</taxon>
        <taxon>Sphingobacterium</taxon>
    </lineage>
</organism>
<evidence type="ECO:0000313" key="2">
    <source>
        <dbReference type="Proteomes" id="UP000326921"/>
    </source>
</evidence>
<dbReference type="EMBL" id="CP045652">
    <property type="protein sequence ID" value="QGA26677.1"/>
    <property type="molecule type" value="Genomic_DNA"/>
</dbReference>
<dbReference type="KEGG" id="sphe:GFH32_10210"/>
<protein>
    <submittedName>
        <fullName evidence="1">Uncharacterized protein</fullName>
    </submittedName>
</protein>
<accession>A0A5Q0Q9A9</accession>
<name>A0A5Q0Q9A9_9SPHI</name>
<gene>
    <name evidence="1" type="ORF">GFH32_10210</name>
</gene>
<dbReference type="RefSeq" id="WP_153511527.1">
    <property type="nucleotide sequence ID" value="NZ_CP045652.1"/>
</dbReference>
<dbReference type="AlphaFoldDB" id="A0A5Q0Q9A9"/>